<keyword evidence="5" id="KW-0021">Allosteric enzyme</keyword>
<evidence type="ECO:0000256" key="9">
    <source>
        <dbReference type="ARBA" id="ARBA00023277"/>
    </source>
</evidence>
<dbReference type="NCBIfam" id="TIGR02094">
    <property type="entry name" value="more_P_ylases"/>
    <property type="match status" value="1"/>
</dbReference>
<evidence type="ECO:0000259" key="11">
    <source>
        <dbReference type="Pfam" id="PF11897"/>
    </source>
</evidence>
<sequence length="733" mass="84393">MDETIKRVIPNHFSLPRRINRLGQLAYNLWWTWNPEAQMLYRLISQRLWDQVNHNPVTFLKRVERSQLNAVTNDRHYLELYDRTFQKFDAYLQDTQTWFARHYPQFAGETIAYFSFEFGLHECLPVYAGGLGILAGDHLKEASDLGMPVVGVGFIYNQGYFVQRITEDGWQETSTYYLDYDEVPIIPLTDAQGQPVLISVELPGRLVHARLWQVQVGRVALYLLDTNLEQNQENDRQLTARLYSSDPEVRISQEILLGIGGVRALRRLGLQPKVWHMNEGHSAFLVLERARELVQSGLTFEQAAAQVRKGNVFTTHTPVPAGVDQFPLWLVDKYLSTLWPQLGLTREQLIALGHQTTPWGESFCMPVLALRLSDHANAVSELHGEVSRRMWNFLWPDRRADEVPITHVTNGVHTPSWLARRLRLLYERYLGPDWLEHLDEPELWDRIASIPDHELWAVRQHLKRKLALYVNERARQLWMRGNVHPSQVLASGVFLEPYSLTIGFARRFATYKRATLILRDYERLLRIITNPDMPVQIVFAGKAHPADEPGKLLIQQVYRAVKDPRAAGRLVFLEDYDMNLARLLVQGVDVWLNNPRRPNEASGTSGMKAALNGVLNFSVLDGWWREAYNGANGWAIGEDADPVDPTHQDELDALSLYDTLEKEIIPLYYQNRSTDNIPSGWIARIKESIRTLAPQFSTRRMLKEYLTEMYLPCLEAAEEEIPADTAVTLDQAN</sequence>
<dbReference type="Proteomes" id="UP001254165">
    <property type="component" value="Unassembled WGS sequence"/>
</dbReference>
<evidence type="ECO:0000256" key="5">
    <source>
        <dbReference type="ARBA" id="ARBA00022533"/>
    </source>
</evidence>
<comment type="caution">
    <text evidence="12">The sequence shown here is derived from an EMBL/GenBank/DDBJ whole genome shotgun (WGS) entry which is preliminary data.</text>
</comment>
<evidence type="ECO:0000313" key="13">
    <source>
        <dbReference type="Proteomes" id="UP001254165"/>
    </source>
</evidence>
<protein>
    <recommendedName>
        <fullName evidence="4">glycogen phosphorylase</fullName>
        <ecNumber evidence="4">2.4.1.1</ecNumber>
    </recommendedName>
</protein>
<dbReference type="PIRSF" id="PIRSF000460">
    <property type="entry name" value="Pprylas_GlgP"/>
    <property type="match status" value="1"/>
</dbReference>
<dbReference type="InterPro" id="IPR011834">
    <property type="entry name" value="Agluc_phsphrylas"/>
</dbReference>
<evidence type="ECO:0000313" key="12">
    <source>
        <dbReference type="EMBL" id="MDT8898035.1"/>
    </source>
</evidence>
<organism evidence="12 13">
    <name type="scientific">Thermanaerothrix solaris</name>
    <dbReference type="NCBI Taxonomy" id="3058434"/>
    <lineage>
        <taxon>Bacteria</taxon>
        <taxon>Bacillati</taxon>
        <taxon>Chloroflexota</taxon>
        <taxon>Anaerolineae</taxon>
        <taxon>Anaerolineales</taxon>
        <taxon>Anaerolineaceae</taxon>
        <taxon>Thermanaerothrix</taxon>
    </lineage>
</organism>
<dbReference type="RefSeq" id="WP_315624682.1">
    <property type="nucleotide sequence ID" value="NZ_JAUHMF010000001.1"/>
</dbReference>
<dbReference type="SUPFAM" id="SSF53756">
    <property type="entry name" value="UDP-Glycosyltransferase/glycogen phosphorylase"/>
    <property type="match status" value="1"/>
</dbReference>
<comment type="function">
    <text evidence="10">Phosphorylase is an important allosteric enzyme in carbohydrate metabolism. Enzymes from different sources differ in their regulatory mechanisms and in their natural substrates. However, all known phosphorylases share catalytic and structural properties.</text>
</comment>
<keyword evidence="8" id="KW-0663">Pyridoxal phosphate</keyword>
<evidence type="ECO:0000256" key="3">
    <source>
        <dbReference type="ARBA" id="ARBA00006047"/>
    </source>
</evidence>
<evidence type="ECO:0000256" key="6">
    <source>
        <dbReference type="ARBA" id="ARBA00022676"/>
    </source>
</evidence>
<evidence type="ECO:0000256" key="1">
    <source>
        <dbReference type="ARBA" id="ARBA00001275"/>
    </source>
</evidence>
<evidence type="ECO:0000256" key="10">
    <source>
        <dbReference type="ARBA" id="ARBA00025174"/>
    </source>
</evidence>
<dbReference type="Gene3D" id="3.40.50.2000">
    <property type="entry name" value="Glycogen Phosphorylase B"/>
    <property type="match status" value="3"/>
</dbReference>
<feature type="domain" description="DUF3417" evidence="11">
    <location>
        <begin position="15"/>
        <end position="124"/>
    </location>
</feature>
<keyword evidence="6" id="KW-0328">Glycosyltransferase</keyword>
<dbReference type="InterPro" id="IPR052182">
    <property type="entry name" value="Glycogen/Maltodextrin_Phosph"/>
</dbReference>
<comment type="cofactor">
    <cofactor evidence="2">
        <name>pyridoxal 5'-phosphate</name>
        <dbReference type="ChEBI" id="CHEBI:597326"/>
    </cofactor>
</comment>
<keyword evidence="9" id="KW-0119">Carbohydrate metabolism</keyword>
<dbReference type="PANTHER" id="PTHR42655:SF1">
    <property type="entry name" value="GLYCOGEN PHOSPHORYLASE"/>
    <property type="match status" value="1"/>
</dbReference>
<dbReference type="Pfam" id="PF11897">
    <property type="entry name" value="DUF3417"/>
    <property type="match status" value="1"/>
</dbReference>
<comment type="similarity">
    <text evidence="3">Belongs to the glycogen phosphorylase family.</text>
</comment>
<evidence type="ECO:0000256" key="8">
    <source>
        <dbReference type="ARBA" id="ARBA00022898"/>
    </source>
</evidence>
<dbReference type="Pfam" id="PF00343">
    <property type="entry name" value="Phosphorylase"/>
    <property type="match status" value="1"/>
</dbReference>
<evidence type="ECO:0000256" key="2">
    <source>
        <dbReference type="ARBA" id="ARBA00001933"/>
    </source>
</evidence>
<keyword evidence="7" id="KW-0808">Transferase</keyword>
<gene>
    <name evidence="12" type="primary">glgP</name>
    <name evidence="12" type="ORF">QYE77_07110</name>
</gene>
<evidence type="ECO:0000256" key="7">
    <source>
        <dbReference type="ARBA" id="ARBA00022679"/>
    </source>
</evidence>
<comment type="catalytic activity">
    <reaction evidence="1">
        <text>[(1-&gt;4)-alpha-D-glucosyl](n) + phosphate = [(1-&gt;4)-alpha-D-glucosyl](n-1) + alpha-D-glucose 1-phosphate</text>
        <dbReference type="Rhea" id="RHEA:41732"/>
        <dbReference type="Rhea" id="RHEA-COMP:9584"/>
        <dbReference type="Rhea" id="RHEA-COMP:9586"/>
        <dbReference type="ChEBI" id="CHEBI:15444"/>
        <dbReference type="ChEBI" id="CHEBI:43474"/>
        <dbReference type="ChEBI" id="CHEBI:58601"/>
        <dbReference type="EC" id="2.4.1.1"/>
    </reaction>
</comment>
<proteinExistence type="inferred from homology"/>
<dbReference type="InterPro" id="IPR000811">
    <property type="entry name" value="Glyco_trans_35"/>
</dbReference>
<dbReference type="InterPro" id="IPR024517">
    <property type="entry name" value="Glycogen_phosphorylase_DUF3417"/>
</dbReference>
<dbReference type="InterPro" id="IPR035090">
    <property type="entry name" value="Pyridoxal_P_attach_site"/>
</dbReference>
<accession>A0ABU3NMF6</accession>
<dbReference type="EC" id="2.4.1.1" evidence="4"/>
<evidence type="ECO:0000256" key="4">
    <source>
        <dbReference type="ARBA" id="ARBA00012591"/>
    </source>
</evidence>
<dbReference type="PROSITE" id="PS00102">
    <property type="entry name" value="PHOSPHORYLASE"/>
    <property type="match status" value="1"/>
</dbReference>
<keyword evidence="13" id="KW-1185">Reference proteome</keyword>
<name>A0ABU3NMF6_9CHLR</name>
<dbReference type="PANTHER" id="PTHR42655">
    <property type="entry name" value="GLYCOGEN PHOSPHORYLASE"/>
    <property type="match status" value="1"/>
</dbReference>
<dbReference type="EMBL" id="JAUHMF010000001">
    <property type="protein sequence ID" value="MDT8898035.1"/>
    <property type="molecule type" value="Genomic_DNA"/>
</dbReference>
<reference evidence="12 13" key="1">
    <citation type="submission" date="2023-07" db="EMBL/GenBank/DDBJ databases">
        <title>Novel species of Thermanaerothrix with wide hydrolytic capabilities.</title>
        <authorList>
            <person name="Zayulina K.S."/>
            <person name="Podosokorskaya O.A."/>
            <person name="Elcheninov A.G."/>
        </authorList>
    </citation>
    <scope>NUCLEOTIDE SEQUENCE [LARGE SCALE GENOMIC DNA]</scope>
    <source>
        <strain evidence="12 13">4228-RoL</strain>
    </source>
</reference>